<evidence type="ECO:0000256" key="1">
    <source>
        <dbReference type="SAM" id="MobiDB-lite"/>
    </source>
</evidence>
<reference evidence="3" key="1">
    <citation type="submission" date="2021-04" db="EMBL/GenBank/DDBJ databases">
        <title>Proteiniclasticum sedimins sp. nov., an obligate anaerobic bacterium isolated from anaerobic sludge.</title>
        <authorList>
            <person name="Liu J."/>
        </authorList>
    </citation>
    <scope>NUCLEOTIDE SEQUENCE</scope>
    <source>
        <strain evidence="3">BAD-10</strain>
    </source>
</reference>
<keyword evidence="2" id="KW-0732">Signal</keyword>
<dbReference type="PROSITE" id="PS51257">
    <property type="entry name" value="PROKAR_LIPOPROTEIN"/>
    <property type="match status" value="1"/>
</dbReference>
<name>A0A941CP68_9CLOT</name>
<feature type="signal peptide" evidence="2">
    <location>
        <begin position="1"/>
        <end position="19"/>
    </location>
</feature>
<sequence>MKKVISIVLSSVLALGVLAGCAKTPTTPTQTPAETPAETPVETPAEAEGKVTKLGLGIVTSIAKSKDLAEGKATAQVDTVMAAVGFDKDGKIVSISIDTAQDKVGFDDKMALTSDTKVAGKTKKELGNDYGMKTASKIGKEWFEQIAEFEKWVVGKTAAEVAAMKLTETVPAEEDLKTLVTIKVADYIKAIEKASKNAIAVKGGEKVGLGAVVSTAKSKSAEGENGAVAQVDTTIVATVLDKAGKVAGSFIDVAQTKVAFDKDGKVTTDKTAEVKSKVELGDAYGMKGASKIGKEWFEQAKALQEWMVGKTPAEVTGMKLAEGKADVEELKTSVTVTVGGYLEAFKEAAANVK</sequence>
<feature type="region of interest" description="Disordered" evidence="1">
    <location>
        <begin position="24"/>
        <end position="46"/>
    </location>
</feature>
<dbReference type="Proteomes" id="UP000675379">
    <property type="component" value="Unassembled WGS sequence"/>
</dbReference>
<dbReference type="AlphaFoldDB" id="A0A941CP68"/>
<gene>
    <name evidence="3" type="ORF">KCG48_08235</name>
</gene>
<feature type="chain" id="PRO_5038561590" description="FMN-binding protein" evidence="2">
    <location>
        <begin position="20"/>
        <end position="353"/>
    </location>
</feature>
<proteinExistence type="predicted"/>
<evidence type="ECO:0000313" key="3">
    <source>
        <dbReference type="EMBL" id="MBR0576331.1"/>
    </source>
</evidence>
<evidence type="ECO:0008006" key="5">
    <source>
        <dbReference type="Google" id="ProtNLM"/>
    </source>
</evidence>
<dbReference type="Gene3D" id="3.90.1010.20">
    <property type="match status" value="2"/>
</dbReference>
<keyword evidence="4" id="KW-1185">Reference proteome</keyword>
<evidence type="ECO:0000313" key="4">
    <source>
        <dbReference type="Proteomes" id="UP000675379"/>
    </source>
</evidence>
<organism evidence="3 4">
    <name type="scientific">Proteiniclasticum sediminis</name>
    <dbReference type="NCBI Taxonomy" id="2804028"/>
    <lineage>
        <taxon>Bacteria</taxon>
        <taxon>Bacillati</taxon>
        <taxon>Bacillota</taxon>
        <taxon>Clostridia</taxon>
        <taxon>Eubacteriales</taxon>
        <taxon>Clostridiaceae</taxon>
        <taxon>Proteiniclasticum</taxon>
    </lineage>
</organism>
<accession>A0A941CP68</accession>
<protein>
    <recommendedName>
        <fullName evidence="5">FMN-binding protein</fullName>
    </recommendedName>
</protein>
<dbReference type="EMBL" id="JAGSCS010000009">
    <property type="protein sequence ID" value="MBR0576331.1"/>
    <property type="molecule type" value="Genomic_DNA"/>
</dbReference>
<evidence type="ECO:0000256" key="2">
    <source>
        <dbReference type="SAM" id="SignalP"/>
    </source>
</evidence>
<comment type="caution">
    <text evidence="3">The sequence shown here is derived from an EMBL/GenBank/DDBJ whole genome shotgun (WGS) entry which is preliminary data.</text>
</comment>